<comment type="caution">
    <text evidence="2">The sequence shown here is derived from an EMBL/GenBank/DDBJ whole genome shotgun (WGS) entry which is preliminary data.</text>
</comment>
<dbReference type="PANTHER" id="PTHR31482">
    <property type="entry name" value="ESTS AU081301(E20138)"/>
    <property type="match status" value="1"/>
</dbReference>
<name>A0A445LAV2_GLYSO</name>
<dbReference type="PROSITE" id="PS50181">
    <property type="entry name" value="FBOX"/>
    <property type="match status" value="2"/>
</dbReference>
<keyword evidence="3" id="KW-1185">Reference proteome</keyword>
<dbReference type="PANTHER" id="PTHR31482:SF11">
    <property type="entry name" value="CYCLIN-LIKE F-BOX"/>
    <property type="match status" value="1"/>
</dbReference>
<dbReference type="InterPro" id="IPR001810">
    <property type="entry name" value="F-box_dom"/>
</dbReference>
<reference evidence="2 3" key="1">
    <citation type="submission" date="2018-09" db="EMBL/GenBank/DDBJ databases">
        <title>A high-quality reference genome of wild soybean provides a powerful tool to mine soybean genomes.</title>
        <authorList>
            <person name="Xie M."/>
            <person name="Chung C.Y.L."/>
            <person name="Li M.-W."/>
            <person name="Wong F.-L."/>
            <person name="Chan T.-F."/>
            <person name="Lam H.-M."/>
        </authorList>
    </citation>
    <scope>NUCLEOTIDE SEQUENCE [LARGE SCALE GENOMIC DNA]</scope>
    <source>
        <strain evidence="3">cv. W05</strain>
        <tissue evidence="2">Hypocotyl of etiolated seedlings</tissue>
    </source>
</reference>
<dbReference type="EMBL" id="QZWG01000003">
    <property type="protein sequence ID" value="RZC20383.1"/>
    <property type="molecule type" value="Genomic_DNA"/>
</dbReference>
<dbReference type="Proteomes" id="UP000289340">
    <property type="component" value="Chromosome 3"/>
</dbReference>
<proteinExistence type="predicted"/>
<dbReference type="Gene3D" id="1.20.1280.50">
    <property type="match status" value="2"/>
</dbReference>
<sequence>MSLLNLPYPILDCILKLLSPMDLTRMSEVCTFLRDRCRSDPLWELHMKQKWGGVIGDVAYKEWLWHITTPKEKGINQLNQHNNQNGSMGPFSGTWPMLYLRSYLEDCSYLNSSSLANSFMMALYFSLENGNFWFPAQIYRGLYFRDALVRYDSKTDNFQARQQNAGWKIMGNNIQWDKLRAPPVDTLPSVRYVSDCLQDLKPGDHIELQWKSSRDIPYDWWYAVIGHMESCNENENFCRCRYSETLIVEFEQYPLGSRMRRVKLLKNGDQCEESTGCYGGIRKLYSEEEIQRWENILSRGMAGTRHNKYLHNSLYSEHVLYMSEWSHATTTKGGSLIPLTTIEVVTKPLRFQQIIMSSEKNYTSKLDKQKDCKVSSLLDLPEWTLDCILECLPPQDLCRVAQVCTSLRDRIRSDALWEKKIKHKWGRLLGDVAHQEWQLHTTKINTQSFLLLKQNQSGSYGSFSGVWPFLIFHSYLENFIDLISLFKNCSKMALYISLESGLFWFPVQVFKITNLFCYDAIVSYDSRTDTFKSRSPTGGWRMIEGNIQRDRLRLAPAETSPMTFYMSNSMNDLKPGDHIEIQIRRRKESPYNWWYAVIGHLETCNQNVNHCHCQYSDGSNMKFYCCIVEDSLVVEFKQYQPENRMRRAMLNRNVNVEQGSTFRLRWFGGIRKLYKEEEIEKWNNLLASR</sequence>
<dbReference type="SMART" id="SM00256">
    <property type="entry name" value="FBOX"/>
    <property type="match status" value="2"/>
</dbReference>
<dbReference type="Pfam" id="PF12937">
    <property type="entry name" value="F-box-like"/>
    <property type="match status" value="1"/>
</dbReference>
<dbReference type="AlphaFoldDB" id="A0A445LAV2"/>
<dbReference type="SUPFAM" id="SSF81383">
    <property type="entry name" value="F-box domain"/>
    <property type="match status" value="2"/>
</dbReference>
<evidence type="ECO:0000313" key="2">
    <source>
        <dbReference type="EMBL" id="RZC20383.1"/>
    </source>
</evidence>
<accession>A0A445LAV2</accession>
<organism evidence="2 3">
    <name type="scientific">Glycine soja</name>
    <name type="common">Wild soybean</name>
    <dbReference type="NCBI Taxonomy" id="3848"/>
    <lineage>
        <taxon>Eukaryota</taxon>
        <taxon>Viridiplantae</taxon>
        <taxon>Streptophyta</taxon>
        <taxon>Embryophyta</taxon>
        <taxon>Tracheophyta</taxon>
        <taxon>Spermatophyta</taxon>
        <taxon>Magnoliopsida</taxon>
        <taxon>eudicotyledons</taxon>
        <taxon>Gunneridae</taxon>
        <taxon>Pentapetalae</taxon>
        <taxon>rosids</taxon>
        <taxon>fabids</taxon>
        <taxon>Fabales</taxon>
        <taxon>Fabaceae</taxon>
        <taxon>Papilionoideae</taxon>
        <taxon>50 kb inversion clade</taxon>
        <taxon>NPAAA clade</taxon>
        <taxon>indigoferoid/millettioid clade</taxon>
        <taxon>Phaseoleae</taxon>
        <taxon>Glycine</taxon>
        <taxon>Glycine subgen. Soja</taxon>
    </lineage>
</organism>
<feature type="domain" description="F-box" evidence="1">
    <location>
        <begin position="1"/>
        <end position="46"/>
    </location>
</feature>
<dbReference type="InterPro" id="IPR036047">
    <property type="entry name" value="F-box-like_dom_sf"/>
</dbReference>
<evidence type="ECO:0000259" key="1">
    <source>
        <dbReference type="PROSITE" id="PS50181"/>
    </source>
</evidence>
<gene>
    <name evidence="2" type="ORF">D0Y65_006995</name>
</gene>
<feature type="domain" description="F-box" evidence="1">
    <location>
        <begin position="374"/>
        <end position="420"/>
    </location>
</feature>
<dbReference type="Pfam" id="PF00646">
    <property type="entry name" value="F-box"/>
    <property type="match status" value="1"/>
</dbReference>
<protein>
    <submittedName>
        <fullName evidence="2">F-box protein isoform A</fullName>
    </submittedName>
</protein>
<evidence type="ECO:0000313" key="3">
    <source>
        <dbReference type="Proteomes" id="UP000289340"/>
    </source>
</evidence>